<evidence type="ECO:0000313" key="8">
    <source>
        <dbReference type="EMBL" id="MFC6647170.1"/>
    </source>
</evidence>
<feature type="transmembrane region" description="Helical" evidence="7">
    <location>
        <begin position="349"/>
        <end position="368"/>
    </location>
</feature>
<dbReference type="PANTHER" id="PTHR11706:SF33">
    <property type="entry name" value="NATURAL RESISTANCE-ASSOCIATED MACROPHAGE PROTEIN 2"/>
    <property type="match status" value="1"/>
</dbReference>
<feature type="transmembrane region" description="Helical" evidence="7">
    <location>
        <begin position="199"/>
        <end position="218"/>
    </location>
</feature>
<feature type="transmembrane region" description="Helical" evidence="7">
    <location>
        <begin position="253"/>
        <end position="275"/>
    </location>
</feature>
<dbReference type="EMBL" id="JBHSWI010000001">
    <property type="protein sequence ID" value="MFC6647170.1"/>
    <property type="molecule type" value="Genomic_DNA"/>
</dbReference>
<sequence length="434" mass="47027">MKNQSVSPDVPAEDVPSNGLQRFLKELGPGIITGAADDDPSGISTYSVAGASFGYATLWTALLSFPLMAAVQLMCAKLGMVTGCGLASVIRTRYPRWVLWLACSSVITANIFNIGADLGGMADAMQMMTGIRSFYWTPFFAMLIVVLLFWTSYRLMARIFKCLTLVLFAYVVTAFLAHPDWLAVRRYTFLPHFEWSKNYIAVLVAILGTTISPYLFFWQAAQEVEEDRDHGKTTVAQRKGSTNAELKSATRDVVTGMLLSNVVMYFLILTTAATLNAHGHKGIETAKEAAEALRPLAGQGAYWLFTMGMIGTGMLAVPVLAGSCAYAVAESARWRAASLNMKPQVARRFYGVIALSIAVGLALDFAHLNAVKMLFWSAILNGLLAPPLVVMVVLLTSDKKVMGNRINSAGMRWLGWTCAAVMSAAAIGLIVSSI</sequence>
<feature type="transmembrane region" description="Helical" evidence="7">
    <location>
        <begin position="302"/>
        <end position="328"/>
    </location>
</feature>
<evidence type="ECO:0000256" key="6">
    <source>
        <dbReference type="ARBA" id="ARBA00023136"/>
    </source>
</evidence>
<dbReference type="PANTHER" id="PTHR11706">
    <property type="entry name" value="SOLUTE CARRIER PROTEIN FAMILY 11 MEMBER"/>
    <property type="match status" value="1"/>
</dbReference>
<name>A0ABW1ZCF9_9BACT</name>
<comment type="subcellular location">
    <subcellularLocation>
        <location evidence="1">Membrane</location>
        <topology evidence="1">Multi-pass membrane protein</topology>
    </subcellularLocation>
</comment>
<keyword evidence="6 7" id="KW-0472">Membrane</keyword>
<organism evidence="8 9">
    <name type="scientific">Granulicella cerasi</name>
    <dbReference type="NCBI Taxonomy" id="741063"/>
    <lineage>
        <taxon>Bacteria</taxon>
        <taxon>Pseudomonadati</taxon>
        <taxon>Acidobacteriota</taxon>
        <taxon>Terriglobia</taxon>
        <taxon>Terriglobales</taxon>
        <taxon>Acidobacteriaceae</taxon>
        <taxon>Granulicella</taxon>
    </lineage>
</organism>
<proteinExistence type="predicted"/>
<evidence type="ECO:0000256" key="2">
    <source>
        <dbReference type="ARBA" id="ARBA00022448"/>
    </source>
</evidence>
<dbReference type="InterPro" id="IPR001046">
    <property type="entry name" value="NRAMP_fam"/>
</dbReference>
<feature type="transmembrane region" description="Helical" evidence="7">
    <location>
        <begin position="409"/>
        <end position="431"/>
    </location>
</feature>
<evidence type="ECO:0000256" key="4">
    <source>
        <dbReference type="ARBA" id="ARBA00022847"/>
    </source>
</evidence>
<dbReference type="NCBIfam" id="NF037982">
    <property type="entry name" value="Nramp_1"/>
    <property type="match status" value="1"/>
</dbReference>
<evidence type="ECO:0000256" key="7">
    <source>
        <dbReference type="SAM" id="Phobius"/>
    </source>
</evidence>
<evidence type="ECO:0000256" key="3">
    <source>
        <dbReference type="ARBA" id="ARBA00022692"/>
    </source>
</evidence>
<evidence type="ECO:0000313" key="9">
    <source>
        <dbReference type="Proteomes" id="UP001596391"/>
    </source>
</evidence>
<feature type="transmembrane region" description="Helical" evidence="7">
    <location>
        <begin position="97"/>
        <end position="114"/>
    </location>
</feature>
<dbReference type="Pfam" id="PF01566">
    <property type="entry name" value="Nramp"/>
    <property type="match status" value="1"/>
</dbReference>
<comment type="caution">
    <text evidence="8">The sequence shown here is derived from an EMBL/GenBank/DDBJ whole genome shotgun (WGS) entry which is preliminary data.</text>
</comment>
<keyword evidence="9" id="KW-1185">Reference proteome</keyword>
<dbReference type="Proteomes" id="UP001596391">
    <property type="component" value="Unassembled WGS sequence"/>
</dbReference>
<protein>
    <submittedName>
        <fullName evidence="8">Nramp family divalent metal transporter</fullName>
    </submittedName>
</protein>
<evidence type="ECO:0000256" key="1">
    <source>
        <dbReference type="ARBA" id="ARBA00004141"/>
    </source>
</evidence>
<keyword evidence="2" id="KW-0813">Transport</keyword>
<dbReference type="RefSeq" id="WP_263370915.1">
    <property type="nucleotide sequence ID" value="NZ_JAGSYD010000002.1"/>
</dbReference>
<keyword evidence="3 7" id="KW-0812">Transmembrane</keyword>
<evidence type="ECO:0000256" key="5">
    <source>
        <dbReference type="ARBA" id="ARBA00022989"/>
    </source>
</evidence>
<keyword evidence="4" id="KW-0769">Symport</keyword>
<gene>
    <name evidence="8" type="ORF">ACFQBQ_16650</name>
</gene>
<feature type="transmembrane region" description="Helical" evidence="7">
    <location>
        <begin position="374"/>
        <end position="397"/>
    </location>
</feature>
<accession>A0ABW1ZCF9</accession>
<feature type="transmembrane region" description="Helical" evidence="7">
    <location>
        <begin position="134"/>
        <end position="153"/>
    </location>
</feature>
<reference evidence="9" key="1">
    <citation type="journal article" date="2019" name="Int. J. Syst. Evol. Microbiol.">
        <title>The Global Catalogue of Microorganisms (GCM) 10K type strain sequencing project: providing services to taxonomists for standard genome sequencing and annotation.</title>
        <authorList>
            <consortium name="The Broad Institute Genomics Platform"/>
            <consortium name="The Broad Institute Genome Sequencing Center for Infectious Disease"/>
            <person name="Wu L."/>
            <person name="Ma J."/>
        </authorList>
    </citation>
    <scope>NUCLEOTIDE SEQUENCE [LARGE SCALE GENOMIC DNA]</scope>
    <source>
        <strain evidence="9">CGMCC 1.16026</strain>
    </source>
</reference>
<feature type="transmembrane region" description="Helical" evidence="7">
    <location>
        <begin position="160"/>
        <end position="179"/>
    </location>
</feature>
<keyword evidence="5 7" id="KW-1133">Transmembrane helix</keyword>